<proteinExistence type="predicted"/>
<gene>
    <name evidence="1" type="ORF">GLOINDRAFT_320341</name>
</gene>
<dbReference type="AlphaFoldDB" id="U9UGR1"/>
<protein>
    <submittedName>
        <fullName evidence="1">Uncharacterized protein</fullName>
    </submittedName>
</protein>
<evidence type="ECO:0000313" key="1">
    <source>
        <dbReference type="EMBL" id="ESA19550.1"/>
    </source>
</evidence>
<feature type="non-terminal residue" evidence="1">
    <location>
        <position position="128"/>
    </location>
</feature>
<accession>U9UGR1</accession>
<dbReference type="HOGENOM" id="CLU_1964875_0_0_1"/>
<sequence length="128" mass="14937">MYNIQILRGQVWYKNGIMQVYNLFGRKFCRSNGELHSRLSCFLTKSRELLMLNQTPKKRKEVVMGIGVIVIEGTLFKKDKAKSKVIGEGVETEVRNKELVIRRRVRESAESIKEERSVSKLLFLSSKW</sequence>
<organism evidence="1">
    <name type="scientific">Rhizophagus irregularis (strain DAOM 181602 / DAOM 197198 / MUCL 43194)</name>
    <name type="common">Arbuscular mycorrhizal fungus</name>
    <name type="synonym">Glomus intraradices</name>
    <dbReference type="NCBI Taxonomy" id="747089"/>
    <lineage>
        <taxon>Eukaryota</taxon>
        <taxon>Fungi</taxon>
        <taxon>Fungi incertae sedis</taxon>
        <taxon>Mucoromycota</taxon>
        <taxon>Glomeromycotina</taxon>
        <taxon>Glomeromycetes</taxon>
        <taxon>Glomerales</taxon>
        <taxon>Glomeraceae</taxon>
        <taxon>Rhizophagus</taxon>
    </lineage>
</organism>
<reference evidence="1" key="1">
    <citation type="submission" date="2013-07" db="EMBL/GenBank/DDBJ databases">
        <title>The genome of an arbuscular mycorrhizal fungus provides insights into the evolution of the oldest plant symbiosis.</title>
        <authorList>
            <consortium name="DOE Joint Genome Institute"/>
            <person name="Tisserant E."/>
            <person name="Malbreil M."/>
            <person name="Kuo A."/>
            <person name="Kohler A."/>
            <person name="Symeonidi A."/>
            <person name="Balestrini R."/>
            <person name="Charron P."/>
            <person name="Duensing N."/>
            <person name="Frei-dit-Frey N."/>
            <person name="Gianinazzi-Pearson V."/>
            <person name="Gilbert B."/>
            <person name="Handa Y."/>
            <person name="Hijri M."/>
            <person name="Kaul R."/>
            <person name="Kawaguchi M."/>
            <person name="Krajinski F."/>
            <person name="Lammers P."/>
            <person name="Lapierre D."/>
            <person name="Masclaux F.G."/>
            <person name="Murat C."/>
            <person name="Morin E."/>
            <person name="Ndikumana S."/>
            <person name="Pagni M."/>
            <person name="Petitpierre D."/>
            <person name="Requena N."/>
            <person name="Rosikiewicz P."/>
            <person name="Riley R."/>
            <person name="Saito K."/>
            <person name="San Clemente H."/>
            <person name="Shapiro H."/>
            <person name="van Tuinen D."/>
            <person name="Becard G."/>
            <person name="Bonfante P."/>
            <person name="Paszkowski U."/>
            <person name="Shachar-Hill Y."/>
            <person name="Young J.P."/>
            <person name="Sanders I.R."/>
            <person name="Henrissat B."/>
            <person name="Rensing S.A."/>
            <person name="Grigoriev I.V."/>
            <person name="Corradi N."/>
            <person name="Roux C."/>
            <person name="Martin F."/>
        </authorList>
    </citation>
    <scope>NUCLEOTIDE SEQUENCE</scope>
    <source>
        <strain evidence="1">DAOM 197198</strain>
    </source>
</reference>
<dbReference type="EMBL" id="KI278152">
    <property type="protein sequence ID" value="ESA19550.1"/>
    <property type="molecule type" value="Genomic_DNA"/>
</dbReference>
<name>U9UGR1_RHIID</name>